<reference evidence="2" key="1">
    <citation type="journal article" date="2021" name="PeerJ">
        <title>Extensive microbial diversity within the chicken gut microbiome revealed by metagenomics and culture.</title>
        <authorList>
            <person name="Gilroy R."/>
            <person name="Ravi A."/>
            <person name="Getino M."/>
            <person name="Pursley I."/>
            <person name="Horton D.L."/>
            <person name="Alikhan N.F."/>
            <person name="Baker D."/>
            <person name="Gharbi K."/>
            <person name="Hall N."/>
            <person name="Watson M."/>
            <person name="Adriaenssens E.M."/>
            <person name="Foster-Nyarko E."/>
            <person name="Jarju S."/>
            <person name="Secka A."/>
            <person name="Antonio M."/>
            <person name="Oren A."/>
            <person name="Chaudhuri R.R."/>
            <person name="La Ragione R."/>
            <person name="Hildebrand F."/>
            <person name="Pallen M.J."/>
        </authorList>
    </citation>
    <scope>NUCLEOTIDE SEQUENCE</scope>
    <source>
        <strain evidence="2">CHK186-1790</strain>
    </source>
</reference>
<feature type="domain" description="LysM" evidence="1">
    <location>
        <begin position="190"/>
        <end position="237"/>
    </location>
</feature>
<evidence type="ECO:0000259" key="1">
    <source>
        <dbReference type="PROSITE" id="PS51782"/>
    </source>
</evidence>
<dbReference type="CDD" id="cd00118">
    <property type="entry name" value="LysM"/>
    <property type="match status" value="1"/>
</dbReference>
<proteinExistence type="predicted"/>
<evidence type="ECO:0000313" key="2">
    <source>
        <dbReference type="EMBL" id="HJC40859.1"/>
    </source>
</evidence>
<sequence length="243" mass="26998">MYIGIPNPNILVPLEKMTIQPVGGKAFQVLYNPESYRQSRSVHYAQSQGIATNAPISQFAGGGLEVLQFRLFFDSMSAGSEVGGDLLDKAKFLGNSLLPSLAKQIDVRTYTQKVYGLMEIVPSKHAPPLLKLKWASLQFTGHLVSCQQTFVRFSEQGVPLRAWLDCVFQEFIAPAKVNLPRPTESPDTTKYRTVYQGDSLWALSAREYGQPEEWRAIADANGLANPRVLRSGDRLVLPALKKE</sequence>
<dbReference type="InterPro" id="IPR036779">
    <property type="entry name" value="LysM_dom_sf"/>
</dbReference>
<dbReference type="InterPro" id="IPR018392">
    <property type="entry name" value="LysM"/>
</dbReference>
<dbReference type="Pfam" id="PF19266">
    <property type="entry name" value="CIS_tube"/>
    <property type="match status" value="1"/>
</dbReference>
<gene>
    <name evidence="2" type="ORF">H9701_04830</name>
</gene>
<dbReference type="SMART" id="SM00257">
    <property type="entry name" value="LysM"/>
    <property type="match status" value="1"/>
</dbReference>
<protein>
    <submittedName>
        <fullName evidence="2">LysM peptidoglycan-binding domain-containing protein</fullName>
    </submittedName>
</protein>
<name>A0A9D2T094_9FIRM</name>
<accession>A0A9D2T094</accession>
<evidence type="ECO:0000313" key="3">
    <source>
        <dbReference type="Proteomes" id="UP000823882"/>
    </source>
</evidence>
<dbReference type="AlphaFoldDB" id="A0A9D2T094"/>
<dbReference type="Gene3D" id="3.10.350.10">
    <property type="entry name" value="LysM domain"/>
    <property type="match status" value="1"/>
</dbReference>
<comment type="caution">
    <text evidence="2">The sequence shown here is derived from an EMBL/GenBank/DDBJ whole genome shotgun (WGS) entry which is preliminary data.</text>
</comment>
<dbReference type="Pfam" id="PF01476">
    <property type="entry name" value="LysM"/>
    <property type="match status" value="1"/>
</dbReference>
<dbReference type="Proteomes" id="UP000823882">
    <property type="component" value="Unassembled WGS sequence"/>
</dbReference>
<reference evidence="2" key="2">
    <citation type="submission" date="2021-04" db="EMBL/GenBank/DDBJ databases">
        <authorList>
            <person name="Gilroy R."/>
        </authorList>
    </citation>
    <scope>NUCLEOTIDE SEQUENCE</scope>
    <source>
        <strain evidence="2">CHK186-1790</strain>
    </source>
</reference>
<dbReference type="EMBL" id="DWWJ01000091">
    <property type="protein sequence ID" value="HJC40859.1"/>
    <property type="molecule type" value="Genomic_DNA"/>
</dbReference>
<organism evidence="2 3">
    <name type="scientific">Candidatus Intestinimonas pullistercoris</name>
    <dbReference type="NCBI Taxonomy" id="2838623"/>
    <lineage>
        <taxon>Bacteria</taxon>
        <taxon>Bacillati</taxon>
        <taxon>Bacillota</taxon>
        <taxon>Clostridia</taxon>
        <taxon>Eubacteriales</taxon>
        <taxon>Intestinimonas</taxon>
    </lineage>
</organism>
<dbReference type="PROSITE" id="PS51782">
    <property type="entry name" value="LYSM"/>
    <property type="match status" value="1"/>
</dbReference>
<dbReference type="InterPro" id="IPR045361">
    <property type="entry name" value="CIS_tube_prot_N"/>
</dbReference>